<dbReference type="InterPro" id="IPR006195">
    <property type="entry name" value="aa-tRNA-synth_II"/>
</dbReference>
<dbReference type="NCBIfam" id="TIGR00462">
    <property type="entry name" value="genX"/>
    <property type="match status" value="1"/>
</dbReference>
<name>A0A316GJB7_9RHOB</name>
<evidence type="ECO:0000256" key="1">
    <source>
        <dbReference type="ARBA" id="ARBA00022598"/>
    </source>
</evidence>
<dbReference type="OrthoDB" id="9801152at2"/>
<dbReference type="AlphaFoldDB" id="A0A316GJB7"/>
<proteinExistence type="predicted"/>
<evidence type="ECO:0000256" key="3">
    <source>
        <dbReference type="ARBA" id="ARBA00022840"/>
    </source>
</evidence>
<keyword evidence="6" id="KW-1185">Reference proteome</keyword>
<dbReference type="InterPro" id="IPR045864">
    <property type="entry name" value="aa-tRNA-synth_II/BPL/LPL"/>
</dbReference>
<accession>A0A316GJB7</accession>
<sequence>MTWWNRDSHADRRPVLLARNKIVTAIRRWFEDQGFTEVDPAYLVISPGNETHLHAFETVAMDDGLTPRTRYLHTSPEFAMKKLLAAGEDKIFTLSRVWRNREGGPRHAVEFTMLEWYRAHAPYEVLMDDCAALMQVAATAACVTEFRHRETTCDPFAAPHRTTLAAEFARHGIDLLSTLNSPKPDTAALAAQLPNAGVAPGADDSWSDLFSRVLTARIEPALGPGPVILDAYPAPEAALARRNPADPRTAERFELFACGVELANAFGELTDAREQRARFTADMDLKQTIYGTRYPLDEDLLAALQHMPPACGCALGLDRLVMLATGAPRLCDVQWTPPA</sequence>
<feature type="domain" description="Aminoacyl-transfer RNA synthetases class-II family profile" evidence="4">
    <location>
        <begin position="19"/>
        <end position="338"/>
    </location>
</feature>
<organism evidence="5 6">
    <name type="scientific">Roseicyclus mahoneyensis</name>
    <dbReference type="NCBI Taxonomy" id="164332"/>
    <lineage>
        <taxon>Bacteria</taxon>
        <taxon>Pseudomonadati</taxon>
        <taxon>Pseudomonadota</taxon>
        <taxon>Alphaproteobacteria</taxon>
        <taxon>Rhodobacterales</taxon>
        <taxon>Roseobacteraceae</taxon>
        <taxon>Roseicyclus</taxon>
    </lineage>
</organism>
<dbReference type="PROSITE" id="PS50862">
    <property type="entry name" value="AA_TRNA_LIGASE_II"/>
    <property type="match status" value="1"/>
</dbReference>
<evidence type="ECO:0000313" key="6">
    <source>
        <dbReference type="Proteomes" id="UP000245708"/>
    </source>
</evidence>
<dbReference type="EMBL" id="QGGW01000005">
    <property type="protein sequence ID" value="PWK60084.1"/>
    <property type="molecule type" value="Genomic_DNA"/>
</dbReference>
<dbReference type="GO" id="GO:0006430">
    <property type="term" value="P:lysyl-tRNA aminoacylation"/>
    <property type="evidence" value="ECO:0007669"/>
    <property type="project" value="InterPro"/>
</dbReference>
<comment type="caution">
    <text evidence="5">The sequence shown here is derived from an EMBL/GenBank/DDBJ whole genome shotgun (WGS) entry which is preliminary data.</text>
</comment>
<dbReference type="GO" id="GO:0005524">
    <property type="term" value="F:ATP binding"/>
    <property type="evidence" value="ECO:0007669"/>
    <property type="project" value="UniProtKB-KW"/>
</dbReference>
<evidence type="ECO:0000259" key="4">
    <source>
        <dbReference type="PROSITE" id="PS50862"/>
    </source>
</evidence>
<dbReference type="Proteomes" id="UP000245708">
    <property type="component" value="Unassembled WGS sequence"/>
</dbReference>
<dbReference type="PANTHER" id="PTHR42918">
    <property type="entry name" value="LYSYL-TRNA SYNTHETASE"/>
    <property type="match status" value="1"/>
</dbReference>
<dbReference type="Pfam" id="PF00152">
    <property type="entry name" value="tRNA-synt_2"/>
    <property type="match status" value="1"/>
</dbReference>
<keyword evidence="3" id="KW-0067">ATP-binding</keyword>
<keyword evidence="1" id="KW-0436">Ligase</keyword>
<dbReference type="PRINTS" id="PR00982">
    <property type="entry name" value="TRNASYNTHLYS"/>
</dbReference>
<evidence type="ECO:0000313" key="5">
    <source>
        <dbReference type="EMBL" id="PWK60084.1"/>
    </source>
</evidence>
<reference evidence="5 6" key="1">
    <citation type="submission" date="2018-05" db="EMBL/GenBank/DDBJ databases">
        <title>Genomic Encyclopedia of Type Strains, Phase IV (KMG-IV): sequencing the most valuable type-strain genomes for metagenomic binning, comparative biology and taxonomic classification.</title>
        <authorList>
            <person name="Goeker M."/>
        </authorList>
    </citation>
    <scope>NUCLEOTIDE SEQUENCE [LARGE SCALE GENOMIC DNA]</scope>
    <source>
        <strain evidence="5 6">DSM 16097</strain>
    </source>
</reference>
<gene>
    <name evidence="5" type="ORF">C7455_10567</name>
</gene>
<dbReference type="GO" id="GO:0004824">
    <property type="term" value="F:lysine-tRNA ligase activity"/>
    <property type="evidence" value="ECO:0007669"/>
    <property type="project" value="InterPro"/>
</dbReference>
<dbReference type="PANTHER" id="PTHR42918:SF6">
    <property type="entry name" value="ELONGATION FACTOR P--(R)-BETA-LYSINE LIGASE"/>
    <property type="match status" value="1"/>
</dbReference>
<dbReference type="InterPro" id="IPR004525">
    <property type="entry name" value="EpmA"/>
</dbReference>
<keyword evidence="2" id="KW-0547">Nucleotide-binding</keyword>
<dbReference type="Gene3D" id="3.30.930.10">
    <property type="entry name" value="Bira Bifunctional Protein, Domain 2"/>
    <property type="match status" value="1"/>
</dbReference>
<evidence type="ECO:0000256" key="2">
    <source>
        <dbReference type="ARBA" id="ARBA00022741"/>
    </source>
</evidence>
<dbReference type="InterPro" id="IPR004364">
    <property type="entry name" value="Aa-tRNA-synt_II"/>
</dbReference>
<dbReference type="InterPro" id="IPR018149">
    <property type="entry name" value="Lys-tRNA-synth_II_C"/>
</dbReference>
<dbReference type="RefSeq" id="WP_109668334.1">
    <property type="nucleotide sequence ID" value="NZ_QGGW01000005.1"/>
</dbReference>
<dbReference type="GO" id="GO:0005829">
    <property type="term" value="C:cytosol"/>
    <property type="evidence" value="ECO:0007669"/>
    <property type="project" value="TreeGrafter"/>
</dbReference>
<dbReference type="GO" id="GO:0000049">
    <property type="term" value="F:tRNA binding"/>
    <property type="evidence" value="ECO:0007669"/>
    <property type="project" value="TreeGrafter"/>
</dbReference>
<keyword evidence="5" id="KW-0030">Aminoacyl-tRNA synthetase</keyword>
<dbReference type="SUPFAM" id="SSF55681">
    <property type="entry name" value="Class II aaRS and biotin synthetases"/>
    <property type="match status" value="1"/>
</dbReference>
<protein>
    <submittedName>
        <fullName evidence="5">Lysyl-tRNA synthetase class 2</fullName>
    </submittedName>
</protein>